<accession>B9FKH8</accession>
<organism evidence="2">
    <name type="scientific">Oryza sativa subsp. japonica</name>
    <name type="common">Rice</name>
    <dbReference type="NCBI Taxonomy" id="39947"/>
    <lineage>
        <taxon>Eukaryota</taxon>
        <taxon>Viridiplantae</taxon>
        <taxon>Streptophyta</taxon>
        <taxon>Embryophyta</taxon>
        <taxon>Tracheophyta</taxon>
        <taxon>Spermatophyta</taxon>
        <taxon>Magnoliopsida</taxon>
        <taxon>Liliopsida</taxon>
        <taxon>Poales</taxon>
        <taxon>Poaceae</taxon>
        <taxon>BOP clade</taxon>
        <taxon>Oryzoideae</taxon>
        <taxon>Oryzeae</taxon>
        <taxon>Oryzinae</taxon>
        <taxon>Oryza</taxon>
        <taxon>Oryza sativa</taxon>
    </lineage>
</organism>
<dbReference type="PANTHER" id="PTHR34277">
    <property type="entry name" value="CLAVATA3/ESR (CLE)-RELATED PROTEIN 26"/>
    <property type="match status" value="1"/>
</dbReference>
<proteinExistence type="predicted"/>
<evidence type="ECO:0000313" key="2">
    <source>
        <dbReference type="EMBL" id="EEE64289.1"/>
    </source>
</evidence>
<dbReference type="PANTHER" id="PTHR34277:SF14">
    <property type="entry name" value="OS05G0505900 PROTEIN"/>
    <property type="match status" value="1"/>
</dbReference>
<reference evidence="2" key="1">
    <citation type="journal article" date="2005" name="PLoS Biol.">
        <title>The genomes of Oryza sativa: a history of duplications.</title>
        <authorList>
            <person name="Yu J."/>
            <person name="Wang J."/>
            <person name="Lin W."/>
            <person name="Li S."/>
            <person name="Li H."/>
            <person name="Zhou J."/>
            <person name="Ni P."/>
            <person name="Dong W."/>
            <person name="Hu S."/>
            <person name="Zeng C."/>
            <person name="Zhang J."/>
            <person name="Zhang Y."/>
            <person name="Li R."/>
            <person name="Xu Z."/>
            <person name="Li S."/>
            <person name="Li X."/>
            <person name="Zheng H."/>
            <person name="Cong L."/>
            <person name="Lin L."/>
            <person name="Yin J."/>
            <person name="Geng J."/>
            <person name="Li G."/>
            <person name="Shi J."/>
            <person name="Liu J."/>
            <person name="Lv H."/>
            <person name="Li J."/>
            <person name="Wang J."/>
            <person name="Deng Y."/>
            <person name="Ran L."/>
            <person name="Shi X."/>
            <person name="Wang X."/>
            <person name="Wu Q."/>
            <person name="Li C."/>
            <person name="Ren X."/>
            <person name="Wang J."/>
            <person name="Wang X."/>
            <person name="Li D."/>
            <person name="Liu D."/>
            <person name="Zhang X."/>
            <person name="Ji Z."/>
            <person name="Zhao W."/>
            <person name="Sun Y."/>
            <person name="Zhang Z."/>
            <person name="Bao J."/>
            <person name="Han Y."/>
            <person name="Dong L."/>
            <person name="Ji J."/>
            <person name="Chen P."/>
            <person name="Wu S."/>
            <person name="Liu J."/>
            <person name="Xiao Y."/>
            <person name="Bu D."/>
            <person name="Tan J."/>
            <person name="Yang L."/>
            <person name="Ye C."/>
            <person name="Zhang J."/>
            <person name="Xu J."/>
            <person name="Zhou Y."/>
            <person name="Yu Y."/>
            <person name="Zhang B."/>
            <person name="Zhuang S."/>
            <person name="Wei H."/>
            <person name="Liu B."/>
            <person name="Lei M."/>
            <person name="Yu H."/>
            <person name="Li Y."/>
            <person name="Xu H."/>
            <person name="Wei S."/>
            <person name="He X."/>
            <person name="Fang L."/>
            <person name="Zhang Z."/>
            <person name="Zhang Y."/>
            <person name="Huang X."/>
            <person name="Su Z."/>
            <person name="Tong W."/>
            <person name="Li J."/>
            <person name="Tong Z."/>
            <person name="Li S."/>
            <person name="Ye J."/>
            <person name="Wang L."/>
            <person name="Fang L."/>
            <person name="Lei T."/>
            <person name="Chen C."/>
            <person name="Chen H."/>
            <person name="Xu Z."/>
            <person name="Li H."/>
            <person name="Huang H."/>
            <person name="Zhang F."/>
            <person name="Xu H."/>
            <person name="Li N."/>
            <person name="Zhao C."/>
            <person name="Li S."/>
            <person name="Dong L."/>
            <person name="Huang Y."/>
            <person name="Li L."/>
            <person name="Xi Y."/>
            <person name="Qi Q."/>
            <person name="Li W."/>
            <person name="Zhang B."/>
            <person name="Hu W."/>
            <person name="Zhang Y."/>
            <person name="Tian X."/>
            <person name="Jiao Y."/>
            <person name="Liang X."/>
            <person name="Jin J."/>
            <person name="Gao L."/>
            <person name="Zheng W."/>
            <person name="Hao B."/>
            <person name="Liu S."/>
            <person name="Wang W."/>
            <person name="Yuan L."/>
            <person name="Cao M."/>
            <person name="McDermott J."/>
            <person name="Samudrala R."/>
            <person name="Wang J."/>
            <person name="Wong G.K."/>
            <person name="Yang H."/>
        </authorList>
    </citation>
    <scope>NUCLEOTIDE SEQUENCE [LARGE SCALE GENOMIC DNA]</scope>
</reference>
<dbReference type="InterPro" id="IPR039316">
    <property type="entry name" value="CLE25/26"/>
</dbReference>
<reference evidence="2" key="2">
    <citation type="submission" date="2008-12" db="EMBL/GenBank/DDBJ databases">
        <title>Improved gene annotation of the rice (Oryza sativa) genomes.</title>
        <authorList>
            <person name="Wang J."/>
            <person name="Li R."/>
            <person name="Fan W."/>
            <person name="Huang Q."/>
            <person name="Zhang J."/>
            <person name="Zhou Y."/>
            <person name="Hu Y."/>
            <person name="Zi S."/>
            <person name="Li J."/>
            <person name="Ni P."/>
            <person name="Zheng H."/>
            <person name="Zhang Y."/>
            <person name="Zhao M."/>
            <person name="Hao Q."/>
            <person name="McDermott J."/>
            <person name="Samudrala R."/>
            <person name="Kristiansen K."/>
            <person name="Wong G.K.-S."/>
        </authorList>
    </citation>
    <scope>NUCLEOTIDE SEQUENCE</scope>
</reference>
<name>B9FKH8_ORYSJ</name>
<dbReference type="Proteomes" id="UP000007752">
    <property type="component" value="Chromosome 5"/>
</dbReference>
<gene>
    <name evidence="2" type="ORF">OsJ_19126</name>
</gene>
<sequence length="113" mass="12296">MACCRIVLVFFFFFFFFCVCVLVATTTTMDAVKGTSAAAAGGGGGGRWTELTAGSPARYSAGADEFRGSKRRIPKGPDPIHNRNFMAFRVLNSSRNMDQNGLEWTTVPCMNIP</sequence>
<keyword evidence="1" id="KW-0812">Transmembrane</keyword>
<dbReference type="EMBL" id="CM000142">
    <property type="protein sequence ID" value="EEE64289.1"/>
    <property type="molecule type" value="Genomic_DNA"/>
</dbReference>
<feature type="transmembrane region" description="Helical" evidence="1">
    <location>
        <begin position="6"/>
        <end position="24"/>
    </location>
</feature>
<keyword evidence="1" id="KW-0472">Membrane</keyword>
<evidence type="ECO:0000256" key="1">
    <source>
        <dbReference type="SAM" id="Phobius"/>
    </source>
</evidence>
<dbReference type="AlphaFoldDB" id="B9FKH8"/>
<keyword evidence="1" id="KW-1133">Transmembrane helix</keyword>
<protein>
    <submittedName>
        <fullName evidence="2">Uncharacterized protein</fullName>
    </submittedName>
</protein>